<dbReference type="GO" id="GO:0008911">
    <property type="term" value="F:lactaldehyde dehydrogenase (NAD+) activity"/>
    <property type="evidence" value="ECO:0007669"/>
    <property type="project" value="TreeGrafter"/>
</dbReference>
<feature type="domain" description="Aldehyde dehydrogenase" evidence="3">
    <location>
        <begin position="16"/>
        <end position="470"/>
    </location>
</feature>
<evidence type="ECO:0000313" key="5">
    <source>
        <dbReference type="Proteomes" id="UP000295658"/>
    </source>
</evidence>
<reference evidence="4 5" key="1">
    <citation type="submission" date="2019-03" db="EMBL/GenBank/DDBJ databases">
        <title>Genomic Encyclopedia of Type Strains, Phase IV (KMG-IV): sequencing the most valuable type-strain genomes for metagenomic binning, comparative biology and taxonomic classification.</title>
        <authorList>
            <person name="Goeker M."/>
        </authorList>
    </citation>
    <scope>NUCLEOTIDE SEQUENCE [LARGE SCALE GENOMIC DNA]</scope>
    <source>
        <strain evidence="4 5">DSM 24979</strain>
    </source>
</reference>
<gene>
    <name evidence="4" type="ORF">EDD69_10623</name>
</gene>
<dbReference type="AlphaFoldDB" id="A0A4R1QDQ2"/>
<evidence type="ECO:0000256" key="1">
    <source>
        <dbReference type="ARBA" id="ARBA00009986"/>
    </source>
</evidence>
<accession>A0A4R1QDQ2</accession>
<dbReference type="FunFam" id="3.40.605.10:FF:000007">
    <property type="entry name" value="NAD/NADP-dependent betaine aldehyde dehydrogenase"/>
    <property type="match status" value="1"/>
</dbReference>
<dbReference type="OrthoDB" id="9762913at2"/>
<dbReference type="RefSeq" id="WP_132948228.1">
    <property type="nucleotide sequence ID" value="NZ_SLUL01000006.1"/>
</dbReference>
<dbReference type="InterPro" id="IPR051020">
    <property type="entry name" value="ALDH-related_metabolic_enz"/>
</dbReference>
<dbReference type="Proteomes" id="UP000295658">
    <property type="component" value="Unassembled WGS sequence"/>
</dbReference>
<name>A0A4R1QDQ2_9BACL</name>
<dbReference type="PANTHER" id="PTHR42991">
    <property type="entry name" value="ALDEHYDE DEHYDROGENASE"/>
    <property type="match status" value="1"/>
</dbReference>
<evidence type="ECO:0000256" key="2">
    <source>
        <dbReference type="ARBA" id="ARBA00023002"/>
    </source>
</evidence>
<dbReference type="Pfam" id="PF00171">
    <property type="entry name" value="Aldedh"/>
    <property type="match status" value="1"/>
</dbReference>
<dbReference type="EMBL" id="SLUL01000006">
    <property type="protein sequence ID" value="TCL49672.1"/>
    <property type="molecule type" value="Genomic_DNA"/>
</dbReference>
<dbReference type="Gene3D" id="3.40.309.10">
    <property type="entry name" value="Aldehyde Dehydrogenase, Chain A, domain 2"/>
    <property type="match status" value="1"/>
</dbReference>
<sequence length="476" mass="52110">MKSCLFINGEEKVPTNTYVVYNPHTGEVIGEVADSTEEEMRTAIEAASRAFYNMKTLPSWKRADILYKAASLLEQEKEEVASIITKEASKPISAARVEVERSIQTLQFSAEEAKRIGGEYIPLDAAKGGEGRDAYTIYEPLGVIGAITPFNFPLNLTVHKVGPAIAAGNTIVVKPAEQTPYSSLKLAEILTRAGLPKGAINVVPGDGPRLGKVFLEDERIKKISFTGSPSVGKLIKSQAGLKKVTLELGSNSALYIDESVKEQLSKIVPKAVIGAFSYNGQVCISTQRIYVHQRIAQEFIDLFVKETKNLSFGDPFDEKTVVTSLINKKSQKRIMEWIDEAVNRGAKVLTGGVEIGNGIAPTVLTNVPADCKVSCQEVFGPLVIIEEVENEKDALKKMNNSEFGLNAGVFTNRLNQAIEMAHGLEVGQVFINDVPTTRFDHMPYGGVKSSGYGYEGVKYAIREMMQMKMISLNYKI</sequence>
<dbReference type="SUPFAM" id="SSF53720">
    <property type="entry name" value="ALDH-like"/>
    <property type="match status" value="1"/>
</dbReference>
<dbReference type="InterPro" id="IPR016161">
    <property type="entry name" value="Ald_DH/histidinol_DH"/>
</dbReference>
<keyword evidence="2" id="KW-0560">Oxidoreductase</keyword>
<protein>
    <submittedName>
        <fullName evidence="4">Acyl-CoA reductase-like NAD-dependent aldehyde dehydrogenase</fullName>
    </submittedName>
</protein>
<dbReference type="InterPro" id="IPR016162">
    <property type="entry name" value="Ald_DH_N"/>
</dbReference>
<dbReference type="InterPro" id="IPR016163">
    <property type="entry name" value="Ald_DH_C"/>
</dbReference>
<proteinExistence type="inferred from homology"/>
<comment type="similarity">
    <text evidence="1">Belongs to the aldehyde dehydrogenase family.</text>
</comment>
<evidence type="ECO:0000313" key="4">
    <source>
        <dbReference type="EMBL" id="TCL49672.1"/>
    </source>
</evidence>
<comment type="caution">
    <text evidence="4">The sequence shown here is derived from an EMBL/GenBank/DDBJ whole genome shotgun (WGS) entry which is preliminary data.</text>
</comment>
<dbReference type="CDD" id="cd07149">
    <property type="entry name" value="ALDH_y4uC"/>
    <property type="match status" value="1"/>
</dbReference>
<evidence type="ECO:0000259" key="3">
    <source>
        <dbReference type="Pfam" id="PF00171"/>
    </source>
</evidence>
<organism evidence="4 5">
    <name type="scientific">Thermolongibacillus altinsuensis</name>
    <dbReference type="NCBI Taxonomy" id="575256"/>
    <lineage>
        <taxon>Bacteria</taxon>
        <taxon>Bacillati</taxon>
        <taxon>Bacillota</taxon>
        <taxon>Bacilli</taxon>
        <taxon>Bacillales</taxon>
        <taxon>Anoxybacillaceae</taxon>
        <taxon>Thermolongibacillus</taxon>
    </lineage>
</organism>
<keyword evidence="5" id="KW-1185">Reference proteome</keyword>
<dbReference type="PANTHER" id="PTHR42991:SF1">
    <property type="entry name" value="ALDEHYDE DEHYDROGENASE"/>
    <property type="match status" value="1"/>
</dbReference>
<dbReference type="InterPro" id="IPR015590">
    <property type="entry name" value="Aldehyde_DH_dom"/>
</dbReference>
<dbReference type="Gene3D" id="3.40.605.10">
    <property type="entry name" value="Aldehyde Dehydrogenase, Chain A, domain 1"/>
    <property type="match status" value="1"/>
</dbReference>